<protein>
    <recommendedName>
        <fullName evidence="6 11">Fructose-bisphosphate aldolase</fullName>
        <shortName evidence="11">FBP aldolase</shortName>
        <ecNumber evidence="5 11">4.1.2.13</ecNumber>
    </recommendedName>
</protein>
<keyword evidence="13" id="KW-1185">Reference proteome</keyword>
<proteinExistence type="inferred from homology"/>
<evidence type="ECO:0000256" key="5">
    <source>
        <dbReference type="ARBA" id="ARBA00013068"/>
    </source>
</evidence>
<comment type="similarity">
    <text evidence="4 11">Belongs to the class II fructose-bisphosphate aldolase family.</text>
</comment>
<keyword evidence="7 11" id="KW-0479">Metal-binding</keyword>
<comment type="catalytic activity">
    <reaction evidence="1 11">
        <text>beta-D-fructose 1,6-bisphosphate = D-glyceraldehyde 3-phosphate + dihydroxyacetone phosphate</text>
        <dbReference type="Rhea" id="RHEA:14729"/>
        <dbReference type="ChEBI" id="CHEBI:32966"/>
        <dbReference type="ChEBI" id="CHEBI:57642"/>
        <dbReference type="ChEBI" id="CHEBI:59776"/>
        <dbReference type="EC" id="4.1.2.13"/>
    </reaction>
</comment>
<evidence type="ECO:0000313" key="12">
    <source>
        <dbReference type="EMBL" id="GAA5143019.1"/>
    </source>
</evidence>
<dbReference type="InterPro" id="IPR006411">
    <property type="entry name" value="Fruct_bisP_bact"/>
</dbReference>
<comment type="caution">
    <text evidence="12">The sequence shown here is derived from an EMBL/GenBank/DDBJ whole genome shotgun (WGS) entry which is preliminary data.</text>
</comment>
<evidence type="ECO:0000256" key="10">
    <source>
        <dbReference type="ARBA" id="ARBA00023239"/>
    </source>
</evidence>
<evidence type="ECO:0000256" key="1">
    <source>
        <dbReference type="ARBA" id="ARBA00000441"/>
    </source>
</evidence>
<dbReference type="PROSITE" id="PS00602">
    <property type="entry name" value="ALDOLASE_CLASS_II_1"/>
    <property type="match status" value="1"/>
</dbReference>
<organism evidence="12 13">
    <name type="scientific">Nocardioides marinquilinus</name>
    <dbReference type="NCBI Taxonomy" id="1210400"/>
    <lineage>
        <taxon>Bacteria</taxon>
        <taxon>Bacillati</taxon>
        <taxon>Actinomycetota</taxon>
        <taxon>Actinomycetes</taxon>
        <taxon>Propionibacteriales</taxon>
        <taxon>Nocardioidaceae</taxon>
        <taxon>Nocardioides</taxon>
    </lineage>
</organism>
<evidence type="ECO:0000256" key="9">
    <source>
        <dbReference type="ARBA" id="ARBA00023152"/>
    </source>
</evidence>
<dbReference type="EMBL" id="BAABKG010000001">
    <property type="protein sequence ID" value="GAA5143019.1"/>
    <property type="molecule type" value="Genomic_DNA"/>
</dbReference>
<dbReference type="EC" id="4.1.2.13" evidence="5 11"/>
<dbReference type="PROSITE" id="PS00806">
    <property type="entry name" value="ALDOLASE_CLASS_II_2"/>
    <property type="match status" value="1"/>
</dbReference>
<evidence type="ECO:0000256" key="2">
    <source>
        <dbReference type="ARBA" id="ARBA00002181"/>
    </source>
</evidence>
<evidence type="ECO:0000313" key="13">
    <source>
        <dbReference type="Proteomes" id="UP001500221"/>
    </source>
</evidence>
<gene>
    <name evidence="12" type="primary">fbaA</name>
    <name evidence="12" type="ORF">GCM10023340_07530</name>
</gene>
<evidence type="ECO:0000256" key="3">
    <source>
        <dbReference type="ARBA" id="ARBA00004714"/>
    </source>
</evidence>
<sequence length="342" mass="36215">MPIATPEKYAEMLDAAKAGSYAFPAINVSSSQTLNAALKGFADAGSDGIVQVSTGGAEYLSGPSVKDMVSGSVAFAAYAAEVAKNYPVNIALHTDHCPKDKLDGFVRPLLDLSLERVRGGQAPLFQSHMWDGSAVPLEENLSIASELLEKCIEAKIILEIEVGVVGGEEDGVENAINDKLYSTPDDAIATAKALGHGDRGYYMTALTFGNVHGVYKPGNVKLRPEVLKDAQEAVVREFGLEEGAKPFHLVFHGGSGSSAEEIAAAVDYGVVKMNVDTDTQYAFTRPVAGHMFDNYDGVLKIDGEVGNKKAYDPRAWGKAAEAGMAARVVEACENLRSAGRAL</sequence>
<keyword evidence="8 11" id="KW-0862">Zinc</keyword>
<accession>A0ABP9P9T7</accession>
<comment type="function">
    <text evidence="2 11">Catalyzes the aldol condensation of dihydroxyacetone phosphate (DHAP or glycerone-phosphate) with glyceraldehyde 3-phosphate (G3P) to form fructose 1,6-bisphosphate (FBP) in gluconeogenesis and the reverse reaction in glycolysis.</text>
</comment>
<dbReference type="InterPro" id="IPR013785">
    <property type="entry name" value="Aldolase_TIM"/>
</dbReference>
<dbReference type="NCBIfam" id="TIGR01520">
    <property type="entry name" value="FruBisAldo_II_A"/>
    <property type="match status" value="1"/>
</dbReference>
<dbReference type="PANTHER" id="PTHR30559:SF0">
    <property type="entry name" value="FRUCTOSE-BISPHOSPHATE ALDOLASE"/>
    <property type="match status" value="1"/>
</dbReference>
<dbReference type="NCBIfam" id="TIGR00167">
    <property type="entry name" value="cbbA"/>
    <property type="match status" value="1"/>
</dbReference>
<evidence type="ECO:0000256" key="6">
    <source>
        <dbReference type="ARBA" id="ARBA00013779"/>
    </source>
</evidence>
<keyword evidence="9 11" id="KW-0324">Glycolysis</keyword>
<dbReference type="Pfam" id="PF01116">
    <property type="entry name" value="F_bP_aldolase"/>
    <property type="match status" value="1"/>
</dbReference>
<comment type="pathway">
    <text evidence="3 11">Carbohydrate degradation; glycolysis; D-glyceraldehyde 3-phosphate and glycerone phosphate from D-glucose: step 4/4.</text>
</comment>
<dbReference type="Proteomes" id="UP001500221">
    <property type="component" value="Unassembled WGS sequence"/>
</dbReference>
<reference evidence="13" key="1">
    <citation type="journal article" date="2019" name="Int. J. Syst. Evol. Microbiol.">
        <title>The Global Catalogue of Microorganisms (GCM) 10K type strain sequencing project: providing services to taxonomists for standard genome sequencing and annotation.</title>
        <authorList>
            <consortium name="The Broad Institute Genomics Platform"/>
            <consortium name="The Broad Institute Genome Sequencing Center for Infectious Disease"/>
            <person name="Wu L."/>
            <person name="Ma J."/>
        </authorList>
    </citation>
    <scope>NUCLEOTIDE SEQUENCE [LARGE SCALE GENOMIC DNA]</scope>
    <source>
        <strain evidence="13">JCM 18459</strain>
    </source>
</reference>
<evidence type="ECO:0000256" key="11">
    <source>
        <dbReference type="RuleBase" id="RU366023"/>
    </source>
</evidence>
<dbReference type="RefSeq" id="WP_345454663.1">
    <property type="nucleotide sequence ID" value="NZ_BAABKG010000001.1"/>
</dbReference>
<keyword evidence="10 11" id="KW-0456">Lyase</keyword>
<dbReference type="NCBIfam" id="NF006628">
    <property type="entry name" value="PRK09197.1"/>
    <property type="match status" value="1"/>
</dbReference>
<dbReference type="PIRSF" id="PIRSF001359">
    <property type="entry name" value="F_bP_aldolase_II"/>
    <property type="match status" value="1"/>
</dbReference>
<evidence type="ECO:0000256" key="7">
    <source>
        <dbReference type="ARBA" id="ARBA00022723"/>
    </source>
</evidence>
<dbReference type="InterPro" id="IPR000771">
    <property type="entry name" value="FBA_II"/>
</dbReference>
<dbReference type="Gene3D" id="3.20.20.70">
    <property type="entry name" value="Aldolase class I"/>
    <property type="match status" value="1"/>
</dbReference>
<comment type="cofactor">
    <cofactor evidence="11">
        <name>Zn(2+)</name>
        <dbReference type="ChEBI" id="CHEBI:29105"/>
    </cofactor>
    <text evidence="11">Binds 2 Zn(2+) ions per subunit. One is catalytic and the other provides a structural contribution.</text>
</comment>
<evidence type="ECO:0000256" key="8">
    <source>
        <dbReference type="ARBA" id="ARBA00022833"/>
    </source>
</evidence>
<evidence type="ECO:0000256" key="4">
    <source>
        <dbReference type="ARBA" id="ARBA00005812"/>
    </source>
</evidence>
<dbReference type="SUPFAM" id="SSF51569">
    <property type="entry name" value="Aldolase"/>
    <property type="match status" value="1"/>
</dbReference>
<name>A0ABP9P9T7_9ACTN</name>
<dbReference type="PANTHER" id="PTHR30559">
    <property type="entry name" value="FRUCTOSE-BISPHOSPHATE ALDOLASE CLASS 2"/>
    <property type="match status" value="1"/>
</dbReference>